<evidence type="ECO:0000256" key="1">
    <source>
        <dbReference type="SAM" id="MobiDB-lite"/>
    </source>
</evidence>
<dbReference type="CDD" id="cd00821">
    <property type="entry name" value="PH"/>
    <property type="match status" value="1"/>
</dbReference>
<evidence type="ECO:0000313" key="2">
    <source>
        <dbReference type="EMBL" id="KDQ52061.1"/>
    </source>
</evidence>
<feature type="region of interest" description="Disordered" evidence="1">
    <location>
        <begin position="383"/>
        <end position="410"/>
    </location>
</feature>
<feature type="compositionally biased region" description="Gly residues" evidence="1">
    <location>
        <begin position="1096"/>
        <end position="1115"/>
    </location>
</feature>
<dbReference type="InParanoid" id="A0A067PP03"/>
<feature type="compositionally biased region" description="Low complexity" evidence="1">
    <location>
        <begin position="925"/>
        <end position="945"/>
    </location>
</feature>
<feature type="region of interest" description="Disordered" evidence="1">
    <location>
        <begin position="136"/>
        <end position="158"/>
    </location>
</feature>
<feature type="compositionally biased region" description="Basic and acidic residues" evidence="1">
    <location>
        <begin position="768"/>
        <end position="777"/>
    </location>
</feature>
<evidence type="ECO:0000313" key="3">
    <source>
        <dbReference type="Proteomes" id="UP000027265"/>
    </source>
</evidence>
<protein>
    <recommendedName>
        <fullName evidence="4">PH domain-containing protein</fullName>
    </recommendedName>
</protein>
<feature type="compositionally biased region" description="Gly residues" evidence="1">
    <location>
        <begin position="395"/>
        <end position="404"/>
    </location>
</feature>
<feature type="region of interest" description="Disordered" evidence="1">
    <location>
        <begin position="1096"/>
        <end position="1124"/>
    </location>
</feature>
<feature type="region of interest" description="Disordered" evidence="1">
    <location>
        <begin position="333"/>
        <end position="357"/>
    </location>
</feature>
<feature type="compositionally biased region" description="Acidic residues" evidence="1">
    <location>
        <begin position="84"/>
        <end position="96"/>
    </location>
</feature>
<sequence length="1160" mass="121585">MDPDTPPHQIIPLSFRYIPYDLYLTTHVDSSWKVKQLKQYILSKCIDPGVYKRSKAPDPPSHRPLSPITFAGLLAGGNGKGVEGDEGEEREGEEADTEKRGKRSEDGLLGGLDDEDDEDERGYCFANGSTYARTSIPSSLPSSYPSSSSPPPTPAATNTPLSPFHYSLFTLLSFSTTRILQDEYTLAWYGLQPYELVEMHPVGGIVKVDRGIVAKYVEPYFEGRVRTLRVVWKEVKDPADQRKDASSIASSSNRLTKSKPDSLPFSDPSPIIPVRSSPSLPIKKSSKIEWRERWVVISGGVLRLCKDRKDPSSGQSWPLSTLHALRGSEHLSKAVVSSSSSSSTTLPSTPDDQTKSKHSIICAKFTQGHPVGRNVHFSLGHGAGGGGNHTSSNGGRVGTGGGGVMSAPTSPLSPPPNLFTSGFVSSPQAYSFGSAGGGGGEGYLQAGGDLWARRGSLPSLFEGSGLGGPGGEKEKGKDVDGRKDKDGEGKKDSGKKEKEKEEDAIWIVLDLLDECAYTSLLRILHLHSGPHLSSSFLPRPASTSSNPSTHTSNSSTSYSGLISKPSSTTSSVSTGTSSSFSTISSLSTATATSKLSTPTTNSNRPAPSKSNSNPNLNRPATASNPGLSVHMRATSVSPLVRPATSVGVPSASVGVRPSIITGSSLNHVAANGRERLGREPYPAWRVGMVRKARQVGMGGLGGLSGAWCWVLFGNEGIGKRREEGVGVGLEVGSGVGRGKMEGGDIEESVLGDLDRDEIECGEDEVGLSEDREGREGRDEEDVYDDPTPGYKEESLRREAMSLSLTLSHHDEEGEGEEDSEMEWEGWVEDVVLRLEREKEGVGVGVGVGGHGYGEREGWGLGVGAGETDLDPVSVAFTMPWHPSATTTTTTITSAVSVGRAGGTNANSTNSSSNSKSKSKVRSRMRSSSVCVGGSPPVPSSSSNPFVSQFGDVDGVGGVKKKRGLKLTLPSFSNPFSSKDGDDVRENAVGVRSQPESAITPLAPTSNFIDMKGKSRRGNAGGSVRDKSFSHSGHLKGGGGVGHLRHASSVGSLQGSSIASRSLIEDWDGFDTSVGEDGLLPLPLPSTHVVYGGGVGKHHGNGNGNGNAGGGVGGGEGGKKKGKGGLMRAVSVRTGGVGGAANGAAKLVRRFDGSGDLPDGR</sequence>
<feature type="region of interest" description="Disordered" evidence="1">
    <location>
        <begin position="51"/>
        <end position="123"/>
    </location>
</feature>
<proteinExistence type="predicted"/>
<feature type="compositionally biased region" description="Basic and acidic residues" evidence="1">
    <location>
        <begin position="97"/>
        <end position="106"/>
    </location>
</feature>
<reference evidence="3" key="1">
    <citation type="journal article" date="2014" name="Proc. Natl. Acad. Sci. U.S.A.">
        <title>Extensive sampling of basidiomycete genomes demonstrates inadequacy of the white-rot/brown-rot paradigm for wood decay fungi.</title>
        <authorList>
            <person name="Riley R."/>
            <person name="Salamov A.A."/>
            <person name="Brown D.W."/>
            <person name="Nagy L.G."/>
            <person name="Floudas D."/>
            <person name="Held B.W."/>
            <person name="Levasseur A."/>
            <person name="Lombard V."/>
            <person name="Morin E."/>
            <person name="Otillar R."/>
            <person name="Lindquist E.A."/>
            <person name="Sun H."/>
            <person name="LaButti K.M."/>
            <person name="Schmutz J."/>
            <person name="Jabbour D."/>
            <person name="Luo H."/>
            <person name="Baker S.E."/>
            <person name="Pisabarro A.G."/>
            <person name="Walton J.D."/>
            <person name="Blanchette R.A."/>
            <person name="Henrissat B."/>
            <person name="Martin F."/>
            <person name="Cullen D."/>
            <person name="Hibbett D.S."/>
            <person name="Grigoriev I.V."/>
        </authorList>
    </citation>
    <scope>NUCLEOTIDE SEQUENCE [LARGE SCALE GENOMIC DNA]</scope>
    <source>
        <strain evidence="3">MUCL 33604</strain>
    </source>
</reference>
<dbReference type="AlphaFoldDB" id="A0A067PP03"/>
<feature type="compositionally biased region" description="Low complexity" evidence="1">
    <location>
        <begin position="337"/>
        <end position="350"/>
    </location>
</feature>
<feature type="compositionally biased region" description="Low complexity" evidence="1">
    <location>
        <begin position="906"/>
        <end position="915"/>
    </location>
</feature>
<dbReference type="Gene3D" id="2.30.29.30">
    <property type="entry name" value="Pleckstrin-homology domain (PH domain)/Phosphotyrosine-binding domain (PTB)"/>
    <property type="match status" value="1"/>
</dbReference>
<feature type="region of interest" description="Disordered" evidence="1">
    <location>
        <begin position="461"/>
        <end position="500"/>
    </location>
</feature>
<feature type="region of interest" description="Disordered" evidence="1">
    <location>
        <begin position="997"/>
        <end position="1046"/>
    </location>
</feature>
<feature type="region of interest" description="Disordered" evidence="1">
    <location>
        <begin position="761"/>
        <end position="796"/>
    </location>
</feature>
<organism evidence="2 3">
    <name type="scientific">Jaapia argillacea MUCL 33604</name>
    <dbReference type="NCBI Taxonomy" id="933084"/>
    <lineage>
        <taxon>Eukaryota</taxon>
        <taxon>Fungi</taxon>
        <taxon>Dikarya</taxon>
        <taxon>Basidiomycota</taxon>
        <taxon>Agaricomycotina</taxon>
        <taxon>Agaricomycetes</taxon>
        <taxon>Agaricomycetidae</taxon>
        <taxon>Jaapiales</taxon>
        <taxon>Jaapiaceae</taxon>
        <taxon>Jaapia</taxon>
    </lineage>
</organism>
<feature type="compositionally biased region" description="Basic and acidic residues" evidence="1">
    <location>
        <begin position="471"/>
        <end position="500"/>
    </location>
</feature>
<dbReference type="InterPro" id="IPR011993">
    <property type="entry name" value="PH-like_dom_sf"/>
</dbReference>
<keyword evidence="3" id="KW-1185">Reference proteome</keyword>
<feature type="region of interest" description="Disordered" evidence="1">
    <location>
        <begin position="242"/>
        <end position="270"/>
    </location>
</feature>
<feature type="compositionally biased region" description="Polar residues" evidence="1">
    <location>
        <begin position="601"/>
        <end position="626"/>
    </location>
</feature>
<feature type="compositionally biased region" description="Low complexity" evidence="1">
    <location>
        <begin position="136"/>
        <end position="147"/>
    </location>
</feature>
<evidence type="ECO:0008006" key="4">
    <source>
        <dbReference type="Google" id="ProtNLM"/>
    </source>
</evidence>
<feature type="compositionally biased region" description="Low complexity" evidence="1">
    <location>
        <begin position="533"/>
        <end position="600"/>
    </location>
</feature>
<gene>
    <name evidence="2" type="ORF">JAAARDRAFT_40448</name>
</gene>
<dbReference type="OrthoDB" id="3225203at2759"/>
<dbReference type="EMBL" id="KL197742">
    <property type="protein sequence ID" value="KDQ52061.1"/>
    <property type="molecule type" value="Genomic_DNA"/>
</dbReference>
<feature type="region of interest" description="Disordered" evidence="1">
    <location>
        <begin position="533"/>
        <end position="627"/>
    </location>
</feature>
<accession>A0A067PP03</accession>
<dbReference type="Proteomes" id="UP000027265">
    <property type="component" value="Unassembled WGS sequence"/>
</dbReference>
<name>A0A067PP03_9AGAM</name>
<feature type="region of interest" description="Disordered" evidence="1">
    <location>
        <begin position="898"/>
        <end position="945"/>
    </location>
</feature>
<dbReference type="HOGENOM" id="CLU_275342_0_0_1"/>
<dbReference type="STRING" id="933084.A0A067PP03"/>